<evidence type="ECO:0000256" key="5">
    <source>
        <dbReference type="ARBA" id="ARBA00023077"/>
    </source>
</evidence>
<protein>
    <recommendedName>
        <fullName evidence="9">TonB-dependent receptor-like beta-barrel domain-containing protein</fullName>
    </recommendedName>
</protein>
<keyword evidence="2" id="KW-0813">Transport</keyword>
<dbReference type="Pfam" id="PF00593">
    <property type="entry name" value="TonB_dep_Rec_b-barrel"/>
    <property type="match status" value="1"/>
</dbReference>
<dbReference type="PANTHER" id="PTHR30069:SF46">
    <property type="entry name" value="OAR PROTEIN"/>
    <property type="match status" value="1"/>
</dbReference>
<evidence type="ECO:0000256" key="7">
    <source>
        <dbReference type="ARBA" id="ARBA00023237"/>
    </source>
</evidence>
<dbReference type="EMBL" id="BSDD01000002">
    <property type="protein sequence ID" value="GLH69476.1"/>
    <property type="molecule type" value="Genomic_DNA"/>
</dbReference>
<evidence type="ECO:0000256" key="1">
    <source>
        <dbReference type="ARBA" id="ARBA00004571"/>
    </source>
</evidence>
<gene>
    <name evidence="10" type="ORF">GETHPA_10090</name>
</gene>
<dbReference type="InterPro" id="IPR039426">
    <property type="entry name" value="TonB-dep_rcpt-like"/>
</dbReference>
<keyword evidence="4" id="KW-0812">Transmembrane</keyword>
<evidence type="ECO:0000313" key="10">
    <source>
        <dbReference type="EMBL" id="GLH69476.1"/>
    </source>
</evidence>
<keyword evidence="8" id="KW-0732">Signal</keyword>
<feature type="domain" description="TonB-dependent receptor-like beta-barrel" evidence="9">
    <location>
        <begin position="247"/>
        <end position="444"/>
    </location>
</feature>
<dbReference type="Proteomes" id="UP001165089">
    <property type="component" value="Unassembled WGS sequence"/>
</dbReference>
<reference evidence="10 11" key="1">
    <citation type="journal article" date="2023" name="Antonie Van Leeuwenhoek">
        <title>Mesoterricola silvestris gen. nov., sp. nov., Mesoterricola sediminis sp. nov., Geothrix oryzae sp. nov., Geothrix edaphica sp. nov., Geothrix rubra sp. nov., and Geothrix limicola sp. nov., six novel members of Acidobacteriota isolated from soils.</title>
        <authorList>
            <person name="Itoh H."/>
            <person name="Sugisawa Y."/>
            <person name="Mise K."/>
            <person name="Xu Z."/>
            <person name="Kuniyasu M."/>
            <person name="Ushijima N."/>
            <person name="Kawano K."/>
            <person name="Kobayashi E."/>
            <person name="Shiratori Y."/>
            <person name="Masuda Y."/>
            <person name="Senoo K."/>
        </authorList>
    </citation>
    <scope>NUCLEOTIDE SEQUENCE [LARGE SCALE GENOMIC DNA]</scope>
    <source>
        <strain evidence="10 11">Red803</strain>
    </source>
</reference>
<comment type="caution">
    <text evidence="10">The sequence shown here is derived from an EMBL/GenBank/DDBJ whole genome shotgun (WGS) entry which is preliminary data.</text>
</comment>
<evidence type="ECO:0000256" key="4">
    <source>
        <dbReference type="ARBA" id="ARBA00022692"/>
    </source>
</evidence>
<dbReference type="Gene3D" id="2.40.170.20">
    <property type="entry name" value="TonB-dependent receptor, beta-barrel domain"/>
    <property type="match status" value="2"/>
</dbReference>
<feature type="signal peptide" evidence="8">
    <location>
        <begin position="1"/>
        <end position="21"/>
    </location>
</feature>
<dbReference type="Pfam" id="PF13620">
    <property type="entry name" value="CarboxypepD_reg"/>
    <property type="match status" value="1"/>
</dbReference>
<keyword evidence="11" id="KW-1185">Reference proteome</keyword>
<accession>A0ABQ5Q567</accession>
<evidence type="ECO:0000313" key="11">
    <source>
        <dbReference type="Proteomes" id="UP001165089"/>
    </source>
</evidence>
<dbReference type="SUPFAM" id="SSF49452">
    <property type="entry name" value="Starch-binding domain-like"/>
    <property type="match status" value="1"/>
</dbReference>
<dbReference type="PANTHER" id="PTHR30069">
    <property type="entry name" value="TONB-DEPENDENT OUTER MEMBRANE RECEPTOR"/>
    <property type="match status" value="1"/>
</dbReference>
<evidence type="ECO:0000259" key="9">
    <source>
        <dbReference type="Pfam" id="PF00593"/>
    </source>
</evidence>
<dbReference type="RefSeq" id="WP_285723496.1">
    <property type="nucleotide sequence ID" value="NZ_BSDD01000002.1"/>
</dbReference>
<dbReference type="InterPro" id="IPR036942">
    <property type="entry name" value="Beta-barrel_TonB_sf"/>
</dbReference>
<keyword evidence="6" id="KW-0472">Membrane</keyword>
<dbReference type="InterPro" id="IPR000531">
    <property type="entry name" value="Beta-barrel_TonB"/>
</dbReference>
<sequence length="634" mass="66666">MRPRAAAGLALLLAPALGAQALVSGGLRGTARSTDGTPLAGVRLTLVETAANRRRSLVTGADGAFRFRGVEPGVCRLEVAAGDSGGQRITGLRIRPGADTVLDVELMPMEAGMVLDVEAPDPPTDPSETALATDLPGALLRALPLRTRDPAALADLGPWPAPPAANLRVDGLELGAAGPGPSPVGLGALEGIRILAGGGPADQPGGAALQAATRGGGDAFEGTAQALWGPATGSAGDRREAELAVDGPLRRDRLFYAAAADRQAPGDGSRTTHGALRLDWLPGDTQRWTLRALAADGGASGRDAALALAHRWTPAPGFVHAFRLQSHAVEAPGLGPAWSWEAVDALALDLGAHGLQAGLDLQQLRTDARPDAAWRRAGLFLQDDWRLAEPFTLRLGLRRDREDTAEGGRREATSPRLAFSWQASARVRLYGGHGRFLDPSPLASFQRLQPPAPPDRRESHLGLAFLPLPDLVLTAEARDAEGRLLPGGSDRDRLQGLALGGRWQVREALNLAASWTVARTRTVGPLGPQDGTLRRLRLWAAWDTRDLAAPWARDWTLALVGRLQSGPPEAPPGPVRAPGGSAVLDLRIARALPASSGRFEVLLDAFDLLDRTRPATALPADAGRRIQIGVRARF</sequence>
<proteinExistence type="predicted"/>
<keyword evidence="7" id="KW-0998">Cell outer membrane</keyword>
<evidence type="ECO:0000256" key="3">
    <source>
        <dbReference type="ARBA" id="ARBA00022452"/>
    </source>
</evidence>
<evidence type="ECO:0000256" key="8">
    <source>
        <dbReference type="SAM" id="SignalP"/>
    </source>
</evidence>
<evidence type="ECO:0000256" key="6">
    <source>
        <dbReference type="ARBA" id="ARBA00023136"/>
    </source>
</evidence>
<keyword evidence="5" id="KW-0798">TonB box</keyword>
<organism evidence="10 11">
    <name type="scientific">Geothrix rubra</name>
    <dbReference type="NCBI Taxonomy" id="2927977"/>
    <lineage>
        <taxon>Bacteria</taxon>
        <taxon>Pseudomonadati</taxon>
        <taxon>Acidobacteriota</taxon>
        <taxon>Holophagae</taxon>
        <taxon>Holophagales</taxon>
        <taxon>Holophagaceae</taxon>
        <taxon>Geothrix</taxon>
    </lineage>
</organism>
<dbReference type="SUPFAM" id="SSF56935">
    <property type="entry name" value="Porins"/>
    <property type="match status" value="1"/>
</dbReference>
<keyword evidence="3" id="KW-1134">Transmembrane beta strand</keyword>
<evidence type="ECO:0000256" key="2">
    <source>
        <dbReference type="ARBA" id="ARBA00022448"/>
    </source>
</evidence>
<dbReference type="InterPro" id="IPR013784">
    <property type="entry name" value="Carb-bd-like_fold"/>
</dbReference>
<feature type="chain" id="PRO_5045355236" description="TonB-dependent receptor-like beta-barrel domain-containing protein" evidence="8">
    <location>
        <begin position="22"/>
        <end position="634"/>
    </location>
</feature>
<dbReference type="Gene3D" id="2.60.40.1120">
    <property type="entry name" value="Carboxypeptidase-like, regulatory domain"/>
    <property type="match status" value="1"/>
</dbReference>
<name>A0ABQ5Q567_9BACT</name>
<comment type="subcellular location">
    <subcellularLocation>
        <location evidence="1">Cell outer membrane</location>
        <topology evidence="1">Multi-pass membrane protein</topology>
    </subcellularLocation>
</comment>